<reference evidence="1" key="2">
    <citation type="submission" date="2023-06" db="EMBL/GenBank/DDBJ databases">
        <authorList>
            <person name="Ma L."/>
            <person name="Liu K.-W."/>
            <person name="Li Z."/>
            <person name="Hsiao Y.-Y."/>
            <person name="Qi Y."/>
            <person name="Fu T."/>
            <person name="Tang G."/>
            <person name="Zhang D."/>
            <person name="Sun W.-H."/>
            <person name="Liu D.-K."/>
            <person name="Li Y."/>
            <person name="Chen G.-Z."/>
            <person name="Liu X.-D."/>
            <person name="Liao X.-Y."/>
            <person name="Jiang Y.-T."/>
            <person name="Yu X."/>
            <person name="Hao Y."/>
            <person name="Huang J."/>
            <person name="Zhao X.-W."/>
            <person name="Ke S."/>
            <person name="Chen Y.-Y."/>
            <person name="Wu W.-L."/>
            <person name="Hsu J.-L."/>
            <person name="Lin Y.-F."/>
            <person name="Huang M.-D."/>
            <person name="Li C.-Y."/>
            <person name="Huang L."/>
            <person name="Wang Z.-W."/>
            <person name="Zhao X."/>
            <person name="Zhong W.-Y."/>
            <person name="Peng D.-H."/>
            <person name="Ahmad S."/>
            <person name="Lan S."/>
            <person name="Zhang J.-S."/>
            <person name="Tsai W.-C."/>
            <person name="Van De Peer Y."/>
            <person name="Liu Z.-J."/>
        </authorList>
    </citation>
    <scope>NUCLEOTIDE SEQUENCE</scope>
    <source>
        <strain evidence="1">CP</strain>
        <tissue evidence="1">Leaves</tissue>
    </source>
</reference>
<protein>
    <submittedName>
        <fullName evidence="1">Uncharacterized protein</fullName>
    </submittedName>
</protein>
<dbReference type="EMBL" id="JAUJYO010000013">
    <property type="protein sequence ID" value="KAK1300588.1"/>
    <property type="molecule type" value="Genomic_DNA"/>
</dbReference>
<comment type="caution">
    <text evidence="1">The sequence shown here is derived from an EMBL/GenBank/DDBJ whole genome shotgun (WGS) entry which is preliminary data.</text>
</comment>
<sequence length="132" mass="14974">MFKRSITNRLERDEGFEHMISAFESATEYGDITWYPSQRRVVFRHDIKVPITTKGKGQNDFTGFRPQPRLLIESLRTSEELLEATDNAGGKCLLSKEQVMNLLEFSGYPVIGNQSDMQTSDALNGICTQDHA</sequence>
<keyword evidence="2" id="KW-1185">Reference proteome</keyword>
<dbReference type="AlphaFoldDB" id="A0AAV9DJ95"/>
<evidence type="ECO:0000313" key="2">
    <source>
        <dbReference type="Proteomes" id="UP001180020"/>
    </source>
</evidence>
<name>A0AAV9DJ95_ACOCL</name>
<dbReference type="Proteomes" id="UP001180020">
    <property type="component" value="Unassembled WGS sequence"/>
</dbReference>
<accession>A0AAV9DJ95</accession>
<evidence type="ECO:0000313" key="1">
    <source>
        <dbReference type="EMBL" id="KAK1300588.1"/>
    </source>
</evidence>
<proteinExistence type="predicted"/>
<organism evidence="1 2">
    <name type="scientific">Acorus calamus</name>
    <name type="common">Sweet flag</name>
    <dbReference type="NCBI Taxonomy" id="4465"/>
    <lineage>
        <taxon>Eukaryota</taxon>
        <taxon>Viridiplantae</taxon>
        <taxon>Streptophyta</taxon>
        <taxon>Embryophyta</taxon>
        <taxon>Tracheophyta</taxon>
        <taxon>Spermatophyta</taxon>
        <taxon>Magnoliopsida</taxon>
        <taxon>Liliopsida</taxon>
        <taxon>Acoraceae</taxon>
        <taxon>Acorus</taxon>
    </lineage>
</organism>
<gene>
    <name evidence="1" type="ORF">QJS10_CPB13g00101</name>
</gene>
<reference evidence="1" key="1">
    <citation type="journal article" date="2023" name="Nat. Commun.">
        <title>Diploid and tetraploid genomes of Acorus and the evolution of monocots.</title>
        <authorList>
            <person name="Ma L."/>
            <person name="Liu K.W."/>
            <person name="Li Z."/>
            <person name="Hsiao Y.Y."/>
            <person name="Qi Y."/>
            <person name="Fu T."/>
            <person name="Tang G.D."/>
            <person name="Zhang D."/>
            <person name="Sun W.H."/>
            <person name="Liu D.K."/>
            <person name="Li Y."/>
            <person name="Chen G.Z."/>
            <person name="Liu X.D."/>
            <person name="Liao X.Y."/>
            <person name="Jiang Y.T."/>
            <person name="Yu X."/>
            <person name="Hao Y."/>
            <person name="Huang J."/>
            <person name="Zhao X.W."/>
            <person name="Ke S."/>
            <person name="Chen Y.Y."/>
            <person name="Wu W.L."/>
            <person name="Hsu J.L."/>
            <person name="Lin Y.F."/>
            <person name="Huang M.D."/>
            <person name="Li C.Y."/>
            <person name="Huang L."/>
            <person name="Wang Z.W."/>
            <person name="Zhao X."/>
            <person name="Zhong W.Y."/>
            <person name="Peng D.H."/>
            <person name="Ahmad S."/>
            <person name="Lan S."/>
            <person name="Zhang J.S."/>
            <person name="Tsai W.C."/>
            <person name="Van de Peer Y."/>
            <person name="Liu Z.J."/>
        </authorList>
    </citation>
    <scope>NUCLEOTIDE SEQUENCE</scope>
    <source>
        <strain evidence="1">CP</strain>
    </source>
</reference>